<dbReference type="EMBL" id="QPMH01000004">
    <property type="protein sequence ID" value="RDD62675.1"/>
    <property type="molecule type" value="Genomic_DNA"/>
</dbReference>
<dbReference type="PANTHER" id="PTHR24567">
    <property type="entry name" value="CRP FAMILY TRANSCRIPTIONAL REGULATORY PROTEIN"/>
    <property type="match status" value="1"/>
</dbReference>
<organism evidence="6 7">
    <name type="scientific">Ferruginivarius sediminum</name>
    <dbReference type="NCBI Taxonomy" id="2661937"/>
    <lineage>
        <taxon>Bacteria</taxon>
        <taxon>Pseudomonadati</taxon>
        <taxon>Pseudomonadota</taxon>
        <taxon>Alphaproteobacteria</taxon>
        <taxon>Rhodospirillales</taxon>
        <taxon>Rhodospirillaceae</taxon>
        <taxon>Ferruginivarius</taxon>
    </lineage>
</organism>
<comment type="caution">
    <text evidence="6">The sequence shown here is derived from an EMBL/GenBank/DDBJ whole genome shotgun (WGS) entry which is preliminary data.</text>
</comment>
<protein>
    <submittedName>
        <fullName evidence="6">Crp/Fnr family transcriptional regulator</fullName>
    </submittedName>
</protein>
<gene>
    <name evidence="6" type="ORF">DRB17_05805</name>
</gene>
<dbReference type="Proteomes" id="UP000253941">
    <property type="component" value="Unassembled WGS sequence"/>
</dbReference>
<evidence type="ECO:0000256" key="1">
    <source>
        <dbReference type="ARBA" id="ARBA00023015"/>
    </source>
</evidence>
<dbReference type="PROSITE" id="PS51063">
    <property type="entry name" value="HTH_CRP_2"/>
    <property type="match status" value="1"/>
</dbReference>
<sequence>MNASAHNNIIYQIGRPYEQHSSINGVREVLILAHNAAFLEDRIKALPWSAALTPAAAQAHLDIGEVRSVDRGEPVLREGASADFVYSIADGALTVEKGRSAGDTQIVGFLFQGDMFGVVHDERYSYSVRATVPCELLALPRPAFERICERYPSVQRAMLQMASNELAGAQDHLVILGRKSAIERVSSFLLMLSERNSRLGYPAETPIWLPMRRADIANYLGLTLETFSRVFTDLKRRGVIQAQSMRHVRVRDVDGLRELAEKC</sequence>
<dbReference type="GO" id="GO:0003700">
    <property type="term" value="F:DNA-binding transcription factor activity"/>
    <property type="evidence" value="ECO:0007669"/>
    <property type="project" value="TreeGrafter"/>
</dbReference>
<evidence type="ECO:0000259" key="5">
    <source>
        <dbReference type="PROSITE" id="PS51063"/>
    </source>
</evidence>
<dbReference type="SMART" id="SM00419">
    <property type="entry name" value="HTH_CRP"/>
    <property type="match status" value="1"/>
</dbReference>
<dbReference type="InterPro" id="IPR050397">
    <property type="entry name" value="Env_Response_Regulators"/>
</dbReference>
<dbReference type="SUPFAM" id="SSF51206">
    <property type="entry name" value="cAMP-binding domain-like"/>
    <property type="match status" value="1"/>
</dbReference>
<keyword evidence="7" id="KW-1185">Reference proteome</keyword>
<dbReference type="GO" id="GO:0005829">
    <property type="term" value="C:cytosol"/>
    <property type="evidence" value="ECO:0007669"/>
    <property type="project" value="TreeGrafter"/>
</dbReference>
<keyword evidence="1" id="KW-0805">Transcription regulation</keyword>
<evidence type="ECO:0000256" key="3">
    <source>
        <dbReference type="ARBA" id="ARBA00023163"/>
    </source>
</evidence>
<evidence type="ECO:0000313" key="7">
    <source>
        <dbReference type="Proteomes" id="UP000253941"/>
    </source>
</evidence>
<reference evidence="6 7" key="1">
    <citation type="submission" date="2018-07" db="EMBL/GenBank/DDBJ databases">
        <title>Venubactetium sediminum gen. nov., sp. nov., isolated from a marine solar saltern.</title>
        <authorList>
            <person name="Wang S."/>
        </authorList>
    </citation>
    <scope>NUCLEOTIDE SEQUENCE [LARGE SCALE GENOMIC DNA]</scope>
    <source>
        <strain evidence="6 7">WD2A32</strain>
    </source>
</reference>
<dbReference type="GO" id="GO:0003677">
    <property type="term" value="F:DNA binding"/>
    <property type="evidence" value="ECO:0007669"/>
    <property type="project" value="UniProtKB-KW"/>
</dbReference>
<evidence type="ECO:0000313" key="6">
    <source>
        <dbReference type="EMBL" id="RDD62675.1"/>
    </source>
</evidence>
<dbReference type="InterPro" id="IPR012318">
    <property type="entry name" value="HTH_CRP"/>
</dbReference>
<dbReference type="SUPFAM" id="SSF46785">
    <property type="entry name" value="Winged helix' DNA-binding domain"/>
    <property type="match status" value="1"/>
</dbReference>
<dbReference type="InterPro" id="IPR036388">
    <property type="entry name" value="WH-like_DNA-bd_sf"/>
</dbReference>
<dbReference type="InterPro" id="IPR014710">
    <property type="entry name" value="RmlC-like_jellyroll"/>
</dbReference>
<dbReference type="PROSITE" id="PS50042">
    <property type="entry name" value="CNMP_BINDING_3"/>
    <property type="match status" value="1"/>
</dbReference>
<dbReference type="Pfam" id="PF00027">
    <property type="entry name" value="cNMP_binding"/>
    <property type="match status" value="1"/>
</dbReference>
<feature type="domain" description="HTH crp-type" evidence="5">
    <location>
        <begin position="179"/>
        <end position="254"/>
    </location>
</feature>
<accession>A0A369TE80</accession>
<dbReference type="InterPro" id="IPR000595">
    <property type="entry name" value="cNMP-bd_dom"/>
</dbReference>
<name>A0A369TE80_9PROT</name>
<dbReference type="CDD" id="cd00092">
    <property type="entry name" value="HTH_CRP"/>
    <property type="match status" value="1"/>
</dbReference>
<proteinExistence type="predicted"/>
<evidence type="ECO:0000256" key="2">
    <source>
        <dbReference type="ARBA" id="ARBA00023125"/>
    </source>
</evidence>
<dbReference type="InterPro" id="IPR018490">
    <property type="entry name" value="cNMP-bd_dom_sf"/>
</dbReference>
<dbReference type="PRINTS" id="PR00034">
    <property type="entry name" value="HTHCRP"/>
</dbReference>
<dbReference type="PANTHER" id="PTHR24567:SF28">
    <property type="entry name" value="LISTERIOLYSIN REGULATORY PROTEIN"/>
    <property type="match status" value="1"/>
</dbReference>
<dbReference type="Pfam" id="PF13545">
    <property type="entry name" value="HTH_Crp_2"/>
    <property type="match status" value="1"/>
</dbReference>
<dbReference type="Gene3D" id="2.60.120.10">
    <property type="entry name" value="Jelly Rolls"/>
    <property type="match status" value="1"/>
</dbReference>
<dbReference type="Gene3D" id="1.10.10.10">
    <property type="entry name" value="Winged helix-like DNA-binding domain superfamily/Winged helix DNA-binding domain"/>
    <property type="match status" value="1"/>
</dbReference>
<feature type="domain" description="Cyclic nucleotide-binding" evidence="4">
    <location>
        <begin position="61"/>
        <end position="165"/>
    </location>
</feature>
<keyword evidence="2" id="KW-0238">DNA-binding</keyword>
<dbReference type="SMART" id="SM00100">
    <property type="entry name" value="cNMP"/>
    <property type="match status" value="1"/>
</dbReference>
<dbReference type="AlphaFoldDB" id="A0A369TE80"/>
<dbReference type="CDD" id="cd00038">
    <property type="entry name" value="CAP_ED"/>
    <property type="match status" value="1"/>
</dbReference>
<dbReference type="InterPro" id="IPR036390">
    <property type="entry name" value="WH_DNA-bd_sf"/>
</dbReference>
<evidence type="ECO:0000259" key="4">
    <source>
        <dbReference type="PROSITE" id="PS50042"/>
    </source>
</evidence>
<keyword evidence="3" id="KW-0804">Transcription</keyword>